<dbReference type="EMBL" id="QGNW01000123">
    <property type="protein sequence ID" value="RVW94262.1"/>
    <property type="molecule type" value="Genomic_DNA"/>
</dbReference>
<evidence type="ECO:0000313" key="3">
    <source>
        <dbReference type="Proteomes" id="UP000288805"/>
    </source>
</evidence>
<protein>
    <submittedName>
        <fullName evidence="2">Retrovirus-related Pol polyprotein from transposon RE1</fullName>
    </submittedName>
</protein>
<organism evidence="2 3">
    <name type="scientific">Vitis vinifera</name>
    <name type="common">Grape</name>
    <dbReference type="NCBI Taxonomy" id="29760"/>
    <lineage>
        <taxon>Eukaryota</taxon>
        <taxon>Viridiplantae</taxon>
        <taxon>Streptophyta</taxon>
        <taxon>Embryophyta</taxon>
        <taxon>Tracheophyta</taxon>
        <taxon>Spermatophyta</taxon>
        <taxon>Magnoliopsida</taxon>
        <taxon>eudicotyledons</taxon>
        <taxon>Gunneridae</taxon>
        <taxon>Pentapetalae</taxon>
        <taxon>rosids</taxon>
        <taxon>Vitales</taxon>
        <taxon>Vitaceae</taxon>
        <taxon>Viteae</taxon>
        <taxon>Vitis</taxon>
    </lineage>
</organism>
<accession>A0A438IC34</accession>
<dbReference type="AlphaFoldDB" id="A0A438IC34"/>
<dbReference type="PANTHER" id="PTHR11439:SF440">
    <property type="entry name" value="INTEGRASE CATALYTIC DOMAIN-CONTAINING PROTEIN"/>
    <property type="match status" value="1"/>
</dbReference>
<dbReference type="PANTHER" id="PTHR11439">
    <property type="entry name" value="GAG-POL-RELATED RETROTRANSPOSON"/>
    <property type="match status" value="1"/>
</dbReference>
<dbReference type="InterPro" id="IPR013103">
    <property type="entry name" value="RVT_2"/>
</dbReference>
<proteinExistence type="predicted"/>
<dbReference type="Proteomes" id="UP000288805">
    <property type="component" value="Unassembled WGS sequence"/>
</dbReference>
<gene>
    <name evidence="2" type="primary">RE1_3079</name>
    <name evidence="2" type="ORF">CK203_034784</name>
</gene>
<name>A0A438IC34_VITVI</name>
<dbReference type="InterPro" id="IPR043502">
    <property type="entry name" value="DNA/RNA_pol_sf"/>
</dbReference>
<sequence>MSDISNESTTIPQPSLNNPIIIDSSKISPITSEFHFVQITTIRLNGDNFLRWSQSVRMYIRGRGKMGYLTEDISFNYMCYPTAQELWENIRQGEDNVTKYFNSLKRIWQDLDLFNTYEWKSAEDGLHHKKTMEDNWIFKFLVGLNVEFDEVRGRIIGRQPLPSIGEVFLEVRREESWRNVMLGKKGPGVAIEGSALVTVGGGHNKAAVFQRKSDERPWFGVIFATNLAILAETSPFTTEPVVYSRKKVPRRSKDELIIPAHGQPKALSNGSLNVSGNPPSIPTHIHASSSSVTDLSLPSHFGPSLEISAPESGLGLAPIVPTQDLDLDLPIALRKGTRACTKHPVAKYISYSNLSDNYRAFTTNISKLVVPKNIQEALDEPSWKLAVFEEMNALKKNGTWEVVDLPKEKKVVGCKWVFTIKSKADENIERYKARLVAKGFTQTYGIDYQETFAPEEVFMSPPPGFEESFGVRKVCKLKKSLYGLKQSPRAWFERFGKVIKHYGYTQSQANHTMFYKHLNEGKVVILIVYVDDIVLTGDDCNELEKLKGKLAKEFEIKDLGALKYFLGMEFARSKEGIFVNQRKYVLDLLDETDFKVSKGTPGRGLLFKSRGHLQIETYTNADWAGSIVDRRSTSGYYSFVGGNLVTWRSKKQNVVTRSSAEAEFRAVAHGICEIMWIRRLLEELKMTGSSPMKLYCDNKATISVAHNPVLHDRTKHVEVDKHFIKEKIGNGLVCMTYIPTEEQVADVFTKGLHKRQFDFLVGKLAMEDIFKLA</sequence>
<feature type="domain" description="Reverse transcriptase Ty1/copia-type" evidence="1">
    <location>
        <begin position="455"/>
        <end position="593"/>
    </location>
</feature>
<reference evidence="2 3" key="1">
    <citation type="journal article" date="2018" name="PLoS Genet.">
        <title>Population sequencing reveals clonal diversity and ancestral inbreeding in the grapevine cultivar Chardonnay.</title>
        <authorList>
            <person name="Roach M.J."/>
            <person name="Johnson D.L."/>
            <person name="Bohlmann J."/>
            <person name="van Vuuren H.J."/>
            <person name="Jones S.J."/>
            <person name="Pretorius I.S."/>
            <person name="Schmidt S.A."/>
            <person name="Borneman A.R."/>
        </authorList>
    </citation>
    <scope>NUCLEOTIDE SEQUENCE [LARGE SCALE GENOMIC DNA]</scope>
    <source>
        <strain evidence="3">cv. Chardonnay</strain>
        <tissue evidence="2">Leaf</tissue>
    </source>
</reference>
<dbReference type="SUPFAM" id="SSF56672">
    <property type="entry name" value="DNA/RNA polymerases"/>
    <property type="match status" value="1"/>
</dbReference>
<comment type="caution">
    <text evidence="2">The sequence shown here is derived from an EMBL/GenBank/DDBJ whole genome shotgun (WGS) entry which is preliminary data.</text>
</comment>
<dbReference type="CDD" id="cd09272">
    <property type="entry name" value="RNase_HI_RT_Ty1"/>
    <property type="match status" value="1"/>
</dbReference>
<feature type="domain" description="Reverse transcriptase Ty1/copia-type" evidence="1">
    <location>
        <begin position="397"/>
        <end position="454"/>
    </location>
</feature>
<evidence type="ECO:0000259" key="1">
    <source>
        <dbReference type="Pfam" id="PF07727"/>
    </source>
</evidence>
<evidence type="ECO:0000313" key="2">
    <source>
        <dbReference type="EMBL" id="RVW94262.1"/>
    </source>
</evidence>
<dbReference type="Pfam" id="PF07727">
    <property type="entry name" value="RVT_2"/>
    <property type="match status" value="2"/>
</dbReference>